<accession>A0ABR9U7U6</accession>
<sequence length="55" mass="5955">MSSNYIGDHALVMGGSLAGLFTARILADHFARVTLVERDQFPEQPQLCPLVALSP</sequence>
<evidence type="ECO:0000313" key="2">
    <source>
        <dbReference type="Proteomes" id="UP000640725"/>
    </source>
</evidence>
<keyword evidence="2" id="KW-1185">Reference proteome</keyword>
<dbReference type="Gene3D" id="3.50.50.60">
    <property type="entry name" value="FAD/NAD(P)-binding domain"/>
    <property type="match status" value="1"/>
</dbReference>
<name>A0ABR9U7U6_9CYAN</name>
<protein>
    <recommendedName>
        <fullName evidence="3">FAD-binding domain-containing protein</fullName>
    </recommendedName>
</protein>
<dbReference type="EMBL" id="JADEWU010000006">
    <property type="protein sequence ID" value="MBE9142536.1"/>
    <property type="molecule type" value="Genomic_DNA"/>
</dbReference>
<dbReference type="SUPFAM" id="SSF51905">
    <property type="entry name" value="FAD/NAD(P)-binding domain"/>
    <property type="match status" value="1"/>
</dbReference>
<dbReference type="InterPro" id="IPR036188">
    <property type="entry name" value="FAD/NAD-bd_sf"/>
</dbReference>
<evidence type="ECO:0000313" key="1">
    <source>
        <dbReference type="EMBL" id="MBE9142536.1"/>
    </source>
</evidence>
<dbReference type="RefSeq" id="WP_193868198.1">
    <property type="nucleotide sequence ID" value="NZ_JADEWU010000006.1"/>
</dbReference>
<evidence type="ECO:0008006" key="3">
    <source>
        <dbReference type="Google" id="ProtNLM"/>
    </source>
</evidence>
<dbReference type="Proteomes" id="UP000640725">
    <property type="component" value="Unassembled WGS sequence"/>
</dbReference>
<comment type="caution">
    <text evidence="1">The sequence shown here is derived from an EMBL/GenBank/DDBJ whole genome shotgun (WGS) entry which is preliminary data.</text>
</comment>
<gene>
    <name evidence="1" type="ORF">IQ236_04775</name>
</gene>
<proteinExistence type="predicted"/>
<organism evidence="1 2">
    <name type="scientific">Planktothrix mougeotii LEGE 06226</name>
    <dbReference type="NCBI Taxonomy" id="1828728"/>
    <lineage>
        <taxon>Bacteria</taxon>
        <taxon>Bacillati</taxon>
        <taxon>Cyanobacteriota</taxon>
        <taxon>Cyanophyceae</taxon>
        <taxon>Oscillatoriophycideae</taxon>
        <taxon>Oscillatoriales</taxon>
        <taxon>Microcoleaceae</taxon>
        <taxon>Planktothrix</taxon>
    </lineage>
</organism>
<reference evidence="1 2" key="1">
    <citation type="submission" date="2020-10" db="EMBL/GenBank/DDBJ databases">
        <authorList>
            <person name="Castelo-Branco R."/>
            <person name="Eusebio N."/>
            <person name="Adriana R."/>
            <person name="Vieira A."/>
            <person name="Brugerolle De Fraissinette N."/>
            <person name="Rezende De Castro R."/>
            <person name="Schneider M.P."/>
            <person name="Vasconcelos V."/>
            <person name="Leao P.N."/>
        </authorList>
    </citation>
    <scope>NUCLEOTIDE SEQUENCE [LARGE SCALE GENOMIC DNA]</scope>
    <source>
        <strain evidence="1 2">LEGE 06226</strain>
    </source>
</reference>